<feature type="compositionally biased region" description="Polar residues" evidence="1">
    <location>
        <begin position="55"/>
        <end position="68"/>
    </location>
</feature>
<evidence type="ECO:0000313" key="2">
    <source>
        <dbReference type="EnsemblPlants" id="MELO3C021573.2.1"/>
    </source>
</evidence>
<sequence>MESYFLYHLTRSKKKKGWNTFKTHFVVDGRKRTILIHEGPHHKPSDEAHVAGKASITQSEVRGKSTYSHGRADGKKEEKLDSSFFM</sequence>
<dbReference type="EnsemblPlants" id="MELO3C021573.2.1">
    <property type="protein sequence ID" value="MELO3C021573.2.1"/>
    <property type="gene ID" value="MELO3C021573.2"/>
</dbReference>
<feature type="compositionally biased region" description="Basic and acidic residues" evidence="1">
    <location>
        <begin position="70"/>
        <end position="86"/>
    </location>
</feature>
<protein>
    <submittedName>
        <fullName evidence="2">Uncharacterized protein</fullName>
    </submittedName>
</protein>
<organism evidence="2">
    <name type="scientific">Cucumis melo</name>
    <name type="common">Muskmelon</name>
    <dbReference type="NCBI Taxonomy" id="3656"/>
    <lineage>
        <taxon>Eukaryota</taxon>
        <taxon>Viridiplantae</taxon>
        <taxon>Streptophyta</taxon>
        <taxon>Embryophyta</taxon>
        <taxon>Tracheophyta</taxon>
        <taxon>Spermatophyta</taxon>
        <taxon>Magnoliopsida</taxon>
        <taxon>eudicotyledons</taxon>
        <taxon>Gunneridae</taxon>
        <taxon>Pentapetalae</taxon>
        <taxon>rosids</taxon>
        <taxon>fabids</taxon>
        <taxon>Cucurbitales</taxon>
        <taxon>Cucurbitaceae</taxon>
        <taxon>Benincaseae</taxon>
        <taxon>Cucumis</taxon>
    </lineage>
</organism>
<feature type="region of interest" description="Disordered" evidence="1">
    <location>
        <begin position="40"/>
        <end position="86"/>
    </location>
</feature>
<dbReference type="Gramene" id="MELO3C021573.2.1">
    <property type="protein sequence ID" value="MELO3C021573.2.1"/>
    <property type="gene ID" value="MELO3C021573.2"/>
</dbReference>
<name>A0A9I9DPB9_CUCME</name>
<accession>A0A9I9DPB9</accession>
<reference evidence="2" key="1">
    <citation type="submission" date="2023-03" db="UniProtKB">
        <authorList>
            <consortium name="EnsemblPlants"/>
        </authorList>
    </citation>
    <scope>IDENTIFICATION</scope>
</reference>
<dbReference type="AlphaFoldDB" id="A0A9I9DPB9"/>
<evidence type="ECO:0000256" key="1">
    <source>
        <dbReference type="SAM" id="MobiDB-lite"/>
    </source>
</evidence>
<proteinExistence type="predicted"/>
<feature type="compositionally biased region" description="Basic and acidic residues" evidence="1">
    <location>
        <begin position="40"/>
        <end position="50"/>
    </location>
</feature>